<gene>
    <name evidence="5" type="ORF">Glove_508g2</name>
</gene>
<evidence type="ECO:0000256" key="1">
    <source>
        <dbReference type="ARBA" id="ARBA00022908"/>
    </source>
</evidence>
<dbReference type="AlphaFoldDB" id="A0A397GJP5"/>
<dbReference type="InterPro" id="IPR009061">
    <property type="entry name" value="DNA-bd_dom_put_sf"/>
</dbReference>
<feature type="domain" description="Resolvase/invertase-type recombinase catalytic" evidence="4">
    <location>
        <begin position="271"/>
        <end position="408"/>
    </location>
</feature>
<comment type="caution">
    <text evidence="5">The sequence shown here is derived from an EMBL/GenBank/DDBJ whole genome shotgun (WGS) entry which is preliminary data.</text>
</comment>
<dbReference type="SMART" id="SM00857">
    <property type="entry name" value="Resolvase"/>
    <property type="match status" value="2"/>
</dbReference>
<dbReference type="InterPro" id="IPR006119">
    <property type="entry name" value="Resolv_N"/>
</dbReference>
<dbReference type="CDD" id="cd03769">
    <property type="entry name" value="SR_IS607_transposase_like"/>
    <property type="match status" value="1"/>
</dbReference>
<dbReference type="InterPro" id="IPR051491">
    <property type="entry name" value="Recombinase/Transposase-rel"/>
</dbReference>
<feature type="domain" description="Resolvase/invertase-type recombinase catalytic" evidence="4">
    <location>
        <begin position="95"/>
        <end position="232"/>
    </location>
</feature>
<dbReference type="Gene3D" id="1.10.287.2170">
    <property type="match status" value="2"/>
</dbReference>
<dbReference type="Gene3D" id="3.40.50.1390">
    <property type="entry name" value="Resolvase, N-terminal catalytic domain"/>
    <property type="match status" value="2"/>
</dbReference>
<dbReference type="GO" id="GO:0000150">
    <property type="term" value="F:DNA strand exchange activity"/>
    <property type="evidence" value="ECO:0007669"/>
    <property type="project" value="InterPro"/>
</dbReference>
<dbReference type="PANTHER" id="PTHR36172:SF1">
    <property type="entry name" value="RESOLVASE-RELATED"/>
    <property type="match status" value="1"/>
</dbReference>
<dbReference type="OrthoDB" id="2413960at2759"/>
<name>A0A397GJP5_9GLOM</name>
<keyword evidence="6" id="KW-1185">Reference proteome</keyword>
<accession>A0A397GJP5</accession>
<dbReference type="PROSITE" id="PS51736">
    <property type="entry name" value="RECOMBINASES_3"/>
    <property type="match status" value="2"/>
</dbReference>
<dbReference type="InterPro" id="IPR036162">
    <property type="entry name" value="Resolvase-like_N_sf"/>
</dbReference>
<dbReference type="InterPro" id="IPR048046">
    <property type="entry name" value="Transpos_IS607"/>
</dbReference>
<keyword evidence="3" id="KW-0233">DNA recombination</keyword>
<evidence type="ECO:0000256" key="2">
    <source>
        <dbReference type="ARBA" id="ARBA00023125"/>
    </source>
</evidence>
<dbReference type="Proteomes" id="UP000266861">
    <property type="component" value="Unassembled WGS sequence"/>
</dbReference>
<dbReference type="InterPro" id="IPR041718">
    <property type="entry name" value="IS607_transposase-like"/>
</dbReference>
<reference evidence="5 6" key="1">
    <citation type="submission" date="2018-08" db="EMBL/GenBank/DDBJ databases">
        <title>Genome and evolution of the arbuscular mycorrhizal fungus Diversispora epigaea (formerly Glomus versiforme) and its bacterial endosymbionts.</title>
        <authorList>
            <person name="Sun X."/>
            <person name="Fei Z."/>
            <person name="Harrison M."/>
        </authorList>
    </citation>
    <scope>NUCLEOTIDE SEQUENCE [LARGE SCALE GENOMIC DNA]</scope>
    <source>
        <strain evidence="5 6">IT104</strain>
    </source>
</reference>
<dbReference type="Gene3D" id="1.10.1660.10">
    <property type="match status" value="2"/>
</dbReference>
<dbReference type="Pfam" id="PF07282">
    <property type="entry name" value="Cas12f1-like_TNB"/>
    <property type="match status" value="1"/>
</dbReference>
<sequence>MCIVIRDQLTFLNKNHLFNFLTKPPFYNLAQLNTTYQSAHKIQETYDVSVETLRRWADSGRIAIVRTPGGKRLYSITDIQEIFRDNQQTQITQKAKICYARVSSEHQRDDLERQIANLRQYYPEYKIISDIRLGLNWKRKGFVALLERIHTEGIEEVVVTRKDRLCRFGSELVEWIFEKNGTRLVVLGTDVSAESSEAGELAEDLLSIVTVFVARHNGMQTYDVSVETLRRWADSGRIAIVRTPGGKRLYSITDIQEIFRDNQQTQITQKAKICYARVSSEHQRDDLERQIANLRQYYPEYKIISDIRLGLNWKRKGFVALLERIHTEGIEEVVVTRKDRLCRFGSELVEWIFEKNGTRLVVLGTDVSAESSEAGELAEDLLSIVTVFVARHNGMRSAANRRRRREVVKAQEEQELQNSSRQDTTYLSLSYARGEVKTQTLDGNTVEKKGIEQTKKALRAQCLNAANFNNTELQWVLETPYDIRDEAMNDLLKSYSSNFAAKRKKFKMKFCSKKNQQQSITILSKHWGKSKGVYTFLCKMKSAENLPAELHYDSRLVMNRLGEFYLCIPQPLEIWAENQDPTQSDAVIALDPAVEWGKNDISRIYQLSHIYDKIQSTHDSIHGKVHKRKRYKLRRVMLRIHKKICCLINDCYHKLAKWLCQSYRIILLSKFQTQGMVRREKWRIRSKTARMMLTWSHFRFRQYLLHKVREYPWCRVIICTEEYTSKTCGCCGHIHRKLGGSKVFRCPSCTAELDWDINSARNILLRYLTITSKEPVYAGAGIYPLEPS</sequence>
<evidence type="ECO:0000313" key="5">
    <source>
        <dbReference type="EMBL" id="RHZ49948.1"/>
    </source>
</evidence>
<keyword evidence="2" id="KW-0238">DNA-binding</keyword>
<dbReference type="EMBL" id="PQFF01000440">
    <property type="protein sequence ID" value="RHZ49948.1"/>
    <property type="molecule type" value="Genomic_DNA"/>
</dbReference>
<dbReference type="SUPFAM" id="SSF53041">
    <property type="entry name" value="Resolvase-like"/>
    <property type="match status" value="2"/>
</dbReference>
<dbReference type="GO" id="GO:0015074">
    <property type="term" value="P:DNA integration"/>
    <property type="evidence" value="ECO:0007669"/>
    <property type="project" value="UniProtKB-KW"/>
</dbReference>
<protein>
    <recommendedName>
        <fullName evidence="4">Resolvase/invertase-type recombinase catalytic domain-containing protein</fullName>
    </recommendedName>
</protein>
<evidence type="ECO:0000259" key="4">
    <source>
        <dbReference type="PROSITE" id="PS51736"/>
    </source>
</evidence>
<evidence type="ECO:0000256" key="3">
    <source>
        <dbReference type="ARBA" id="ARBA00023172"/>
    </source>
</evidence>
<dbReference type="PANTHER" id="PTHR36172">
    <property type="match status" value="1"/>
</dbReference>
<evidence type="ECO:0000313" key="6">
    <source>
        <dbReference type="Proteomes" id="UP000266861"/>
    </source>
</evidence>
<dbReference type="Pfam" id="PF00239">
    <property type="entry name" value="Resolvase"/>
    <property type="match status" value="2"/>
</dbReference>
<dbReference type="SUPFAM" id="SSF46955">
    <property type="entry name" value="Putative DNA-binding domain"/>
    <property type="match status" value="2"/>
</dbReference>
<dbReference type="InterPro" id="IPR006118">
    <property type="entry name" value="Recombinase_CS"/>
</dbReference>
<dbReference type="InterPro" id="IPR010095">
    <property type="entry name" value="Cas12f1-like_TNB"/>
</dbReference>
<dbReference type="PROSITE" id="PS00397">
    <property type="entry name" value="RECOMBINASES_1"/>
    <property type="match status" value="2"/>
</dbReference>
<dbReference type="GO" id="GO:0003677">
    <property type="term" value="F:DNA binding"/>
    <property type="evidence" value="ECO:0007669"/>
    <property type="project" value="UniProtKB-KW"/>
</dbReference>
<dbReference type="NCBIfam" id="NF033518">
    <property type="entry name" value="transpos_IS607"/>
    <property type="match status" value="2"/>
</dbReference>
<keyword evidence="1" id="KW-0229">DNA integration</keyword>
<organism evidence="5 6">
    <name type="scientific">Diversispora epigaea</name>
    <dbReference type="NCBI Taxonomy" id="1348612"/>
    <lineage>
        <taxon>Eukaryota</taxon>
        <taxon>Fungi</taxon>
        <taxon>Fungi incertae sedis</taxon>
        <taxon>Mucoromycota</taxon>
        <taxon>Glomeromycotina</taxon>
        <taxon>Glomeromycetes</taxon>
        <taxon>Diversisporales</taxon>
        <taxon>Diversisporaceae</taxon>
        <taxon>Diversispora</taxon>
    </lineage>
</organism>
<proteinExistence type="predicted"/>